<gene>
    <name evidence="1" type="ORF">I543_0447</name>
</gene>
<comment type="caution">
    <text evidence="1">The sequence shown here is derived from an EMBL/GenBank/DDBJ whole genome shotgun (WGS) entry which is preliminary data.</text>
</comment>
<reference evidence="1 2" key="1">
    <citation type="submission" date="2013-12" db="EMBL/GenBank/DDBJ databases">
        <authorList>
            <person name="Madinger N."/>
            <person name="Lenaerts A."/>
            <person name="Ordway D."/>
            <person name="DeGroote M.A."/>
            <person name="Parker T."/>
            <person name="Sizemore C."/>
            <person name="Tallon L.J."/>
            <person name="Sadzewicz L.K."/>
            <person name="Sengamalay N."/>
            <person name="Fraser C.M."/>
            <person name="Hine E."/>
            <person name="Shefchek K.A."/>
            <person name="Das S.P."/>
            <person name="Tettelin H."/>
        </authorList>
    </citation>
    <scope>NUCLEOTIDE SEQUENCE [LARGE SCALE GENOMIC DNA]</scope>
    <source>
        <strain evidence="1 2">21</strain>
    </source>
</reference>
<dbReference type="AlphaFoldDB" id="A0A829Q310"/>
<organism evidence="1 2">
    <name type="scientific">Mycobacteroides abscessus 21</name>
    <dbReference type="NCBI Taxonomy" id="1299324"/>
    <lineage>
        <taxon>Bacteria</taxon>
        <taxon>Bacillati</taxon>
        <taxon>Actinomycetota</taxon>
        <taxon>Actinomycetes</taxon>
        <taxon>Mycobacteriales</taxon>
        <taxon>Mycobacteriaceae</taxon>
        <taxon>Mycobacteroides</taxon>
        <taxon>Mycobacteroides abscessus</taxon>
    </lineage>
</organism>
<dbReference type="Proteomes" id="UP000020103">
    <property type="component" value="Unassembled WGS sequence"/>
</dbReference>
<dbReference type="EMBL" id="JAOF01000001">
    <property type="protein sequence ID" value="EUA47356.1"/>
    <property type="molecule type" value="Genomic_DNA"/>
</dbReference>
<evidence type="ECO:0000313" key="2">
    <source>
        <dbReference type="Proteomes" id="UP000020103"/>
    </source>
</evidence>
<protein>
    <submittedName>
        <fullName evidence="1">Uncharacterized protein</fullName>
    </submittedName>
</protein>
<name>A0A829Q310_9MYCO</name>
<sequence length="44" mass="5128">MNIDGDTATAKVEMRFEKDPDDMTYFPVLLSFRRSDAGWKQCKL</sequence>
<proteinExistence type="predicted"/>
<accession>A0A829Q310</accession>
<evidence type="ECO:0000313" key="1">
    <source>
        <dbReference type="EMBL" id="EUA47356.1"/>
    </source>
</evidence>